<comment type="similarity">
    <text evidence="5">Belongs to the glycosyltransferase 14 family. XylT subfamily.</text>
</comment>
<evidence type="ECO:0000256" key="11">
    <source>
        <dbReference type="ARBA" id="ARBA00022723"/>
    </source>
</evidence>
<evidence type="ECO:0000256" key="10">
    <source>
        <dbReference type="ARBA" id="ARBA00022692"/>
    </source>
</evidence>
<evidence type="ECO:0000256" key="13">
    <source>
        <dbReference type="ARBA" id="ARBA00022968"/>
    </source>
</evidence>
<comment type="pathway">
    <text evidence="4">Glycan metabolism; heparan sulfate biosynthesis.</text>
</comment>
<keyword evidence="9" id="KW-0808">Transferase</keyword>
<accession>A0A8C4QIK8</accession>
<dbReference type="AlphaFoldDB" id="A0A8C4QIK8"/>
<dbReference type="UniPathway" id="UPA00755"/>
<evidence type="ECO:0000256" key="19">
    <source>
        <dbReference type="ARBA" id="ARBA00042865"/>
    </source>
</evidence>
<evidence type="ECO:0000256" key="6">
    <source>
        <dbReference type="ARBA" id="ARBA00011245"/>
    </source>
</evidence>
<keyword evidence="15" id="KW-0333">Golgi apparatus</keyword>
<evidence type="ECO:0000256" key="9">
    <source>
        <dbReference type="ARBA" id="ARBA00022679"/>
    </source>
</evidence>
<dbReference type="GO" id="GO:0046872">
    <property type="term" value="F:metal ion binding"/>
    <property type="evidence" value="ECO:0007669"/>
    <property type="project" value="UniProtKB-KW"/>
</dbReference>
<keyword evidence="17" id="KW-1015">Disulfide bond</keyword>
<dbReference type="Proteomes" id="UP000694388">
    <property type="component" value="Unplaced"/>
</dbReference>
<reference evidence="23" key="2">
    <citation type="submission" date="2025-09" db="UniProtKB">
        <authorList>
            <consortium name="Ensembl"/>
        </authorList>
    </citation>
    <scope>IDENTIFICATION</scope>
</reference>
<evidence type="ECO:0000256" key="16">
    <source>
        <dbReference type="ARBA" id="ARBA00023136"/>
    </source>
</evidence>
<dbReference type="EC" id="2.4.2.26" evidence="7"/>
<evidence type="ECO:0000256" key="5">
    <source>
        <dbReference type="ARBA" id="ARBA00010195"/>
    </source>
</evidence>
<evidence type="ECO:0000259" key="22">
    <source>
        <dbReference type="Pfam" id="PF12529"/>
    </source>
</evidence>
<proteinExistence type="inferred from homology"/>
<keyword evidence="11" id="KW-0479">Metal-binding</keyword>
<dbReference type="Pfam" id="PF02485">
    <property type="entry name" value="Branch"/>
    <property type="match status" value="1"/>
</dbReference>
<evidence type="ECO:0000256" key="20">
    <source>
        <dbReference type="ARBA" id="ARBA00047847"/>
    </source>
</evidence>
<evidence type="ECO:0000256" key="8">
    <source>
        <dbReference type="ARBA" id="ARBA00022676"/>
    </source>
</evidence>
<evidence type="ECO:0000256" key="12">
    <source>
        <dbReference type="ARBA" id="ARBA00022824"/>
    </source>
</evidence>
<keyword evidence="14" id="KW-1133">Transmembrane helix</keyword>
<keyword evidence="18" id="KW-0325">Glycoprotein</keyword>
<dbReference type="Ensembl" id="ENSEBUT00000016052.1">
    <property type="protein sequence ID" value="ENSEBUP00000015476.1"/>
    <property type="gene ID" value="ENSEBUG00000009757.1"/>
</dbReference>
<feature type="domain" description="Xylosyltransferase C-terminal" evidence="22">
    <location>
        <begin position="542"/>
        <end position="722"/>
    </location>
</feature>
<comment type="subcellular location">
    <subcellularLocation>
        <location evidence="2">Endoplasmic reticulum membrane</location>
        <topology evidence="2">Single-pass type II membrane protein</topology>
    </subcellularLocation>
    <subcellularLocation>
        <location evidence="1">Golgi apparatus membrane</location>
        <topology evidence="1">Single-pass type II membrane protein</topology>
    </subcellularLocation>
</comment>
<organism evidence="23 24">
    <name type="scientific">Eptatretus burgeri</name>
    <name type="common">Inshore hagfish</name>
    <dbReference type="NCBI Taxonomy" id="7764"/>
    <lineage>
        <taxon>Eukaryota</taxon>
        <taxon>Metazoa</taxon>
        <taxon>Chordata</taxon>
        <taxon>Craniata</taxon>
        <taxon>Vertebrata</taxon>
        <taxon>Cyclostomata</taxon>
        <taxon>Myxini</taxon>
        <taxon>Myxiniformes</taxon>
        <taxon>Myxinidae</taxon>
        <taxon>Eptatretinae</taxon>
        <taxon>Eptatretus</taxon>
    </lineage>
</organism>
<evidence type="ECO:0000256" key="14">
    <source>
        <dbReference type="ARBA" id="ARBA00022989"/>
    </source>
</evidence>
<comment type="catalytic activity">
    <reaction evidence="20">
        <text>UDP-alpha-D-xylose + L-seryl-[protein] = 3-O-(beta-D-xylosyl)-L-seryl-[protein] + UDP + H(+)</text>
        <dbReference type="Rhea" id="RHEA:50192"/>
        <dbReference type="Rhea" id="RHEA-COMP:9863"/>
        <dbReference type="Rhea" id="RHEA-COMP:12567"/>
        <dbReference type="ChEBI" id="CHEBI:15378"/>
        <dbReference type="ChEBI" id="CHEBI:29999"/>
        <dbReference type="ChEBI" id="CHEBI:57632"/>
        <dbReference type="ChEBI" id="CHEBI:58223"/>
        <dbReference type="ChEBI" id="CHEBI:132085"/>
        <dbReference type="EC" id="2.4.2.26"/>
    </reaction>
</comment>
<protein>
    <recommendedName>
        <fullName evidence="7">protein xylosyltransferase</fullName>
        <ecNumber evidence="7">2.4.2.26</ecNumber>
    </recommendedName>
    <alternativeName>
        <fullName evidence="19">Peptide O-xylosyltransferase</fullName>
    </alternativeName>
</protein>
<dbReference type="Pfam" id="PF12529">
    <property type="entry name" value="Xylo_C"/>
    <property type="match status" value="1"/>
</dbReference>
<dbReference type="InterPro" id="IPR043538">
    <property type="entry name" value="XYLT"/>
</dbReference>
<keyword evidence="13" id="KW-0735">Signal-anchor</keyword>
<dbReference type="GeneTree" id="ENSGT00940000158326"/>
<keyword evidence="10" id="KW-0812">Transmembrane</keyword>
<evidence type="ECO:0000256" key="15">
    <source>
        <dbReference type="ARBA" id="ARBA00023034"/>
    </source>
</evidence>
<evidence type="ECO:0000256" key="2">
    <source>
        <dbReference type="ARBA" id="ARBA00004648"/>
    </source>
</evidence>
<sequence>MAVLGRRWCPRRCRPALVAAALGSVLLVQTLVVWTFSSFDESERRESPPLAPHRSRRDAALDLKQQTTARRRKDGFREQAQRGLGVRPGVRRHNVVKRIDSNNENSVPRDFDVIDNSNNLPGRPYKMGVGAPYPDVRFLPPSIFEVASSRSAAAETWPDTRLRRQGDVGQKPENVEDFGFSARCEITGKEALSALGRARSVQCKQRIADVVCLHQEGRLMPKVLPRFCQFEGKVMQSVQWSEDTSLTLVPGEQPVRIAFMLVVHGRAARQLSRLLKAIYHRDHFYYIHVDERSSYLHREVQRMASGYRNVRVAPWLMSTIWGGASLLTMYLRCMSDLLAMKDWSWDFFINLSATDYPIRTNEQLVAFLSKYRDKNFLKSHGRDNNRFVKKQGLDRVFLECDTHMWRLGDRTIPEGIVVDGGSDWFALNRRFVDYVVTTENELVLQLKRFYSYTLLPAESFFHTVLENSEYCETLVDNNLRITNWNRRLGCKCQYKHIVDWCGCSPNDFKPQDFHRFQQTARPTFFARKFEPVVNQEVIQQLDMYLWGGLPPGTPGLIAYWESVWEEEDGLAVLSDIALTMYGALIALGLHRAAAAPQQRMSAESCRYEAIGHPSAVHLYFNADAFQGFLVRQRVIDASGRALTVEAWITPRRFFHVLDPTGDTGRLLSVEVSTDWDPKERIFRNFGALLGPFDEPVAVQRWSRGRNLTATVAWIDPAGVIAATYDVPVEPDSDVTHYKPPLGQPLRPGIWTVRLLQRWAPLAETRFLVSPLAYNNKRPIRPDEALKAHSGPPNNVYSDASFASLASVLALPPSGSLQMAAHRRAKLTGPSLAAWVEEAASELWSPVETCEVVPWTSARDLRASACPLLPACQHVTWSSLSPDPKSELGAVKTNGRLR</sequence>
<dbReference type="GO" id="GO:0015012">
    <property type="term" value="P:heparan sulfate proteoglycan biosynthetic process"/>
    <property type="evidence" value="ECO:0007669"/>
    <property type="project" value="UniProtKB-UniPathway"/>
</dbReference>
<dbReference type="GO" id="GO:0005789">
    <property type="term" value="C:endoplasmic reticulum membrane"/>
    <property type="evidence" value="ECO:0007669"/>
    <property type="project" value="UniProtKB-SubCell"/>
</dbReference>
<keyword evidence="16" id="KW-0472">Membrane</keyword>
<dbReference type="InterPro" id="IPR003406">
    <property type="entry name" value="Glyco_trans_14"/>
</dbReference>
<evidence type="ECO:0000256" key="21">
    <source>
        <dbReference type="SAM" id="MobiDB-lite"/>
    </source>
</evidence>
<comment type="pathway">
    <text evidence="3">Glycan metabolism; chondroitin sulfate biosynthesis.</text>
</comment>
<reference evidence="23" key="1">
    <citation type="submission" date="2025-08" db="UniProtKB">
        <authorList>
            <consortium name="Ensembl"/>
        </authorList>
    </citation>
    <scope>IDENTIFICATION</scope>
</reference>
<evidence type="ECO:0000256" key="1">
    <source>
        <dbReference type="ARBA" id="ARBA00004323"/>
    </source>
</evidence>
<evidence type="ECO:0000313" key="24">
    <source>
        <dbReference type="Proteomes" id="UP000694388"/>
    </source>
</evidence>
<dbReference type="GO" id="GO:0050650">
    <property type="term" value="P:chondroitin sulfate proteoglycan biosynthetic process"/>
    <property type="evidence" value="ECO:0007669"/>
    <property type="project" value="TreeGrafter"/>
</dbReference>
<dbReference type="GO" id="GO:0030158">
    <property type="term" value="F:protein xylosyltransferase activity"/>
    <property type="evidence" value="ECO:0007669"/>
    <property type="project" value="UniProtKB-EC"/>
</dbReference>
<evidence type="ECO:0000256" key="17">
    <source>
        <dbReference type="ARBA" id="ARBA00023157"/>
    </source>
</evidence>
<evidence type="ECO:0000256" key="7">
    <source>
        <dbReference type="ARBA" id="ARBA00011972"/>
    </source>
</evidence>
<keyword evidence="24" id="KW-1185">Reference proteome</keyword>
<evidence type="ECO:0000313" key="23">
    <source>
        <dbReference type="Ensembl" id="ENSEBUP00000015476.1"/>
    </source>
</evidence>
<feature type="region of interest" description="Disordered" evidence="21">
    <location>
        <begin position="43"/>
        <end position="91"/>
    </location>
</feature>
<evidence type="ECO:0000256" key="4">
    <source>
        <dbReference type="ARBA" id="ARBA00005093"/>
    </source>
</evidence>
<dbReference type="InterPro" id="IPR024448">
    <property type="entry name" value="XylT_C"/>
</dbReference>
<dbReference type="PANTHER" id="PTHR46025:SF3">
    <property type="entry name" value="XYLOSYLTRANSFERASE OXT"/>
    <property type="match status" value="1"/>
</dbReference>
<keyword evidence="12" id="KW-0256">Endoplasmic reticulum</keyword>
<dbReference type="PANTHER" id="PTHR46025">
    <property type="entry name" value="XYLOSYLTRANSFERASE OXT"/>
    <property type="match status" value="1"/>
</dbReference>
<evidence type="ECO:0000256" key="3">
    <source>
        <dbReference type="ARBA" id="ARBA00004840"/>
    </source>
</evidence>
<dbReference type="UniPathway" id="UPA00756"/>
<keyword evidence="8" id="KW-0328">Glycosyltransferase</keyword>
<dbReference type="GO" id="GO:0000139">
    <property type="term" value="C:Golgi membrane"/>
    <property type="evidence" value="ECO:0007669"/>
    <property type="project" value="UniProtKB-SubCell"/>
</dbReference>
<comment type="subunit">
    <text evidence="6">Monomer.</text>
</comment>
<name>A0A8C4QIK8_EPTBU</name>
<evidence type="ECO:0000256" key="18">
    <source>
        <dbReference type="ARBA" id="ARBA00023180"/>
    </source>
</evidence>